<dbReference type="Pfam" id="PF01966">
    <property type="entry name" value="HD"/>
    <property type="match status" value="1"/>
</dbReference>
<feature type="domain" description="HD" evidence="1">
    <location>
        <begin position="26"/>
        <end position="128"/>
    </location>
</feature>
<sequence>MNQEEILQAVADYVEQKMTGEGSGHDWWHIVRVQKMAQKIALNEGGNSFICQLAALVHDLVDDKLVVDEAAGLAEVRNLLAEKGVPQLQIEEVLTIIQGVSYKAGTQNHLVLSLEGQIVQDADRLDAIGAIGIARTMAYSGYKNRIIHDPTVTIREEMTLEEYRSHQGTAIAHFYEKLLKLTNLMHTDTAKKLAQGRHQFLKTYLEQFEAEWEGMR</sequence>
<dbReference type="InterPro" id="IPR006674">
    <property type="entry name" value="HD_domain"/>
</dbReference>
<evidence type="ECO:0000313" key="2">
    <source>
        <dbReference type="EMBL" id="RRD32727.1"/>
    </source>
</evidence>
<evidence type="ECO:0000259" key="1">
    <source>
        <dbReference type="PROSITE" id="PS51831"/>
    </source>
</evidence>
<keyword evidence="3" id="KW-1185">Reference proteome</keyword>
<dbReference type="Gene3D" id="1.10.472.50">
    <property type="entry name" value="HD-domain/PDEase-like"/>
    <property type="match status" value="1"/>
</dbReference>
<accession>A0A3P1VG99</accession>
<dbReference type="PANTHER" id="PTHR33594">
    <property type="entry name" value="SUPERFAMILY HYDROLASE, PUTATIVE (AFU_ORTHOLOGUE AFUA_1G03035)-RELATED"/>
    <property type="match status" value="1"/>
</dbReference>
<reference evidence="2 3" key="1">
    <citation type="submission" date="2018-11" db="EMBL/GenBank/DDBJ databases">
        <title>Genomes From Bacteria Associated with the Canine Oral Cavity: a Test Case for Automated Genome-Based Taxonomic Assignment.</title>
        <authorList>
            <person name="Coil D.A."/>
            <person name="Jospin G."/>
            <person name="Darling A.E."/>
            <person name="Wallis C."/>
            <person name="Davis I.J."/>
            <person name="Harris S."/>
            <person name="Eisen J.A."/>
            <person name="Holcombe L.J."/>
            <person name="O'Flynn C."/>
        </authorList>
    </citation>
    <scope>NUCLEOTIDE SEQUENCE [LARGE SCALE GENOMIC DNA]</scope>
    <source>
        <strain evidence="2 3">OH4621_COT-116</strain>
    </source>
</reference>
<dbReference type="PROSITE" id="PS51831">
    <property type="entry name" value="HD"/>
    <property type="match status" value="1"/>
</dbReference>
<evidence type="ECO:0000313" key="3">
    <source>
        <dbReference type="Proteomes" id="UP000281771"/>
    </source>
</evidence>
<dbReference type="SMART" id="SM00471">
    <property type="entry name" value="HDc"/>
    <property type="match status" value="1"/>
</dbReference>
<dbReference type="CDD" id="cd00077">
    <property type="entry name" value="HDc"/>
    <property type="match status" value="1"/>
</dbReference>
<dbReference type="InterPro" id="IPR003607">
    <property type="entry name" value="HD/PDEase_dom"/>
</dbReference>
<organism evidence="2 3">
    <name type="scientific">Streptococcus minor</name>
    <dbReference type="NCBI Taxonomy" id="229549"/>
    <lineage>
        <taxon>Bacteria</taxon>
        <taxon>Bacillati</taxon>
        <taxon>Bacillota</taxon>
        <taxon>Bacilli</taxon>
        <taxon>Lactobacillales</taxon>
        <taxon>Streptococcaceae</taxon>
        <taxon>Streptococcus</taxon>
    </lineage>
</organism>
<dbReference type="STRING" id="1123309.GCA_000377005_01819"/>
<gene>
    <name evidence="2" type="ORF">EII38_03035</name>
</gene>
<comment type="caution">
    <text evidence="2">The sequence shown here is derived from an EMBL/GenBank/DDBJ whole genome shotgun (WGS) entry which is preliminary data.</text>
</comment>
<protein>
    <submittedName>
        <fullName evidence="2">HD domain-containing protein</fullName>
    </submittedName>
</protein>
<dbReference type="Proteomes" id="UP000281771">
    <property type="component" value="Unassembled WGS sequence"/>
</dbReference>
<dbReference type="SUPFAM" id="SSF109604">
    <property type="entry name" value="HD-domain/PDEase-like"/>
    <property type="match status" value="1"/>
</dbReference>
<proteinExistence type="predicted"/>
<dbReference type="EMBL" id="RQZA01000001">
    <property type="protein sequence ID" value="RRD32727.1"/>
    <property type="molecule type" value="Genomic_DNA"/>
</dbReference>
<dbReference type="AlphaFoldDB" id="A0A3P1VG99"/>
<dbReference type="PANTHER" id="PTHR33594:SF1">
    <property type="entry name" value="HD_PDEASE DOMAIN-CONTAINING PROTEIN"/>
    <property type="match status" value="1"/>
</dbReference>
<dbReference type="RefSeq" id="WP_124775912.1">
    <property type="nucleotide sequence ID" value="NZ_RQZA01000001.1"/>
</dbReference>
<name>A0A3P1VG99_9STRE</name>
<dbReference type="Gene3D" id="1.20.58.1910">
    <property type="match status" value="1"/>
</dbReference>